<keyword evidence="2" id="KW-1133">Transmembrane helix</keyword>
<evidence type="ECO:0000256" key="1">
    <source>
        <dbReference type="SAM" id="MobiDB-lite"/>
    </source>
</evidence>
<evidence type="ECO:0000256" key="2">
    <source>
        <dbReference type="SAM" id="Phobius"/>
    </source>
</evidence>
<feature type="transmembrane region" description="Helical" evidence="2">
    <location>
        <begin position="34"/>
        <end position="58"/>
    </location>
</feature>
<dbReference type="RefSeq" id="WP_158039975.1">
    <property type="nucleotide sequence ID" value="NZ_JACCFV010000001.1"/>
</dbReference>
<evidence type="ECO:0000313" key="4">
    <source>
        <dbReference type="Proteomes" id="UP000467240"/>
    </source>
</evidence>
<protein>
    <submittedName>
        <fullName evidence="3">Uncharacterized protein</fullName>
    </submittedName>
</protein>
<keyword evidence="4" id="KW-1185">Reference proteome</keyword>
<keyword evidence="2" id="KW-0812">Transmembrane</keyword>
<dbReference type="EMBL" id="WBJZ01000006">
    <property type="protein sequence ID" value="KAB1659475.1"/>
    <property type="molecule type" value="Genomic_DNA"/>
</dbReference>
<proteinExistence type="predicted"/>
<name>A0A7J5BYP3_9MICO</name>
<sequence length="198" mass="20501">MSNDDYDHESLQDEGREAGEGEQRAERRGTRRGVLIGIGVVVVAIALIGAGIFLAGTFRSPQPTPDNTVAVTSLPPEAVPPAQTLPVTTPTPPAEETTPQESTVTVAINRWTWVAAQQAFAVGGFADVVEEGGTCTLTAVGPNGTYQASAPATRDVTTTVCVINLLAENAPSGSYQLTLSYDGPSGHGESEAVEVVVP</sequence>
<feature type="compositionally biased region" description="Basic and acidic residues" evidence="1">
    <location>
        <begin position="8"/>
        <end position="27"/>
    </location>
</feature>
<dbReference type="AlphaFoldDB" id="A0A7J5BYP3"/>
<feature type="compositionally biased region" description="Low complexity" evidence="1">
    <location>
        <begin position="80"/>
        <end position="100"/>
    </location>
</feature>
<evidence type="ECO:0000313" key="3">
    <source>
        <dbReference type="EMBL" id="KAB1659475.1"/>
    </source>
</evidence>
<accession>A0A7J5BYP3</accession>
<comment type="caution">
    <text evidence="3">The sequence shown here is derived from an EMBL/GenBank/DDBJ whole genome shotgun (WGS) entry which is preliminary data.</text>
</comment>
<dbReference type="Proteomes" id="UP000467240">
    <property type="component" value="Unassembled WGS sequence"/>
</dbReference>
<feature type="region of interest" description="Disordered" evidence="1">
    <location>
        <begin position="1"/>
        <end position="27"/>
    </location>
</feature>
<gene>
    <name evidence="3" type="ORF">F8O01_05990</name>
</gene>
<keyword evidence="2" id="KW-0472">Membrane</keyword>
<organism evidence="3 4">
    <name type="scientific">Pseudoclavibacter chungangensis</name>
    <dbReference type="NCBI Taxonomy" id="587635"/>
    <lineage>
        <taxon>Bacteria</taxon>
        <taxon>Bacillati</taxon>
        <taxon>Actinomycetota</taxon>
        <taxon>Actinomycetes</taxon>
        <taxon>Micrococcales</taxon>
        <taxon>Microbacteriaceae</taxon>
        <taxon>Pseudoclavibacter</taxon>
    </lineage>
</organism>
<feature type="region of interest" description="Disordered" evidence="1">
    <location>
        <begin position="66"/>
        <end position="100"/>
    </location>
</feature>
<dbReference type="OrthoDB" id="5021368at2"/>
<reference evidence="3 4" key="1">
    <citation type="submission" date="2019-09" db="EMBL/GenBank/DDBJ databases">
        <title>Phylogeny of genus Pseudoclavibacter and closely related genus.</title>
        <authorList>
            <person name="Li Y."/>
        </authorList>
    </citation>
    <scope>NUCLEOTIDE SEQUENCE [LARGE SCALE GENOMIC DNA]</scope>
    <source>
        <strain evidence="3 4">DSM 23821</strain>
    </source>
</reference>